<proteinExistence type="predicted"/>
<dbReference type="EMBL" id="JASCTH010000050">
    <property type="protein sequence ID" value="MDI6105627.1"/>
    <property type="molecule type" value="Genomic_DNA"/>
</dbReference>
<protein>
    <recommendedName>
        <fullName evidence="3">Transposase</fullName>
    </recommendedName>
</protein>
<dbReference type="Proteomes" id="UP001241758">
    <property type="component" value="Unassembled WGS sequence"/>
</dbReference>
<sequence>MSVYRLQAMVVREGDELWGAELGRIVDDEIEYEWRAYQRSCGQQTPDRLAASQLPRW</sequence>
<evidence type="ECO:0008006" key="3">
    <source>
        <dbReference type="Google" id="ProtNLM"/>
    </source>
</evidence>
<accession>A0ABT6X0U7</accession>
<reference evidence="1 2" key="1">
    <citation type="submission" date="2023-05" db="EMBL/GenBank/DDBJ databases">
        <title>Actinoplanes sp. NEAU-A12 genome sequencing.</title>
        <authorList>
            <person name="Wang Z.-S."/>
        </authorList>
    </citation>
    <scope>NUCLEOTIDE SEQUENCE [LARGE SCALE GENOMIC DNA]</scope>
    <source>
        <strain evidence="1 2">NEAU-A12</strain>
    </source>
</reference>
<evidence type="ECO:0000313" key="1">
    <source>
        <dbReference type="EMBL" id="MDI6105627.1"/>
    </source>
</evidence>
<evidence type="ECO:0000313" key="2">
    <source>
        <dbReference type="Proteomes" id="UP001241758"/>
    </source>
</evidence>
<comment type="caution">
    <text evidence="1">The sequence shown here is derived from an EMBL/GenBank/DDBJ whole genome shotgun (WGS) entry which is preliminary data.</text>
</comment>
<dbReference type="RefSeq" id="WP_282767094.1">
    <property type="nucleotide sequence ID" value="NZ_JASCTH010000050.1"/>
</dbReference>
<name>A0ABT6X0U7_9ACTN</name>
<gene>
    <name evidence="1" type="ORF">QLQ12_44310</name>
</gene>
<organism evidence="1 2">
    <name type="scientific">Actinoplanes sandaracinus</name>
    <dbReference type="NCBI Taxonomy" id="3045177"/>
    <lineage>
        <taxon>Bacteria</taxon>
        <taxon>Bacillati</taxon>
        <taxon>Actinomycetota</taxon>
        <taxon>Actinomycetes</taxon>
        <taxon>Micromonosporales</taxon>
        <taxon>Micromonosporaceae</taxon>
        <taxon>Actinoplanes</taxon>
    </lineage>
</organism>
<keyword evidence="2" id="KW-1185">Reference proteome</keyword>